<gene>
    <name evidence="1" type="ORF">MAGMO_1318</name>
</gene>
<dbReference type="EMBL" id="LO017727">
    <property type="protein sequence ID" value="CRH05509.1"/>
    <property type="molecule type" value="Genomic_DNA"/>
</dbReference>
<protein>
    <submittedName>
        <fullName evidence="1">Uncharacterized protein</fullName>
    </submittedName>
</protein>
<evidence type="ECO:0000313" key="1">
    <source>
        <dbReference type="EMBL" id="CRH05509.1"/>
    </source>
</evidence>
<organism evidence="1">
    <name type="scientific">Magnetococcus massalia (strain MO-1)</name>
    <dbReference type="NCBI Taxonomy" id="451514"/>
    <lineage>
        <taxon>Bacteria</taxon>
        <taxon>Pseudomonadati</taxon>
        <taxon>Pseudomonadota</taxon>
        <taxon>Magnetococcia</taxon>
        <taxon>Magnetococcales</taxon>
        <taxon>Magnetococcaceae</taxon>
        <taxon>Magnetococcus</taxon>
    </lineage>
</organism>
<accession>A0A1S7LHF5</accession>
<sequence>MALWMSTETPDGQVGMRYWVCEKVIPSKRTGQARAHFHAYLDQAASDSDKASMEDRVVDFDYDLAGSNPFKQAYESAKAHNFFSSATSDE</sequence>
<proteinExistence type="predicted"/>
<reference evidence="1" key="1">
    <citation type="submission" date="2015-04" db="EMBL/GenBank/DDBJ databases">
        <authorList>
            <person name="Syromyatnikov M.Y."/>
            <person name="Popov V.N."/>
        </authorList>
    </citation>
    <scope>NUCLEOTIDE SEQUENCE</scope>
    <source>
        <strain evidence="1">MO-1</strain>
    </source>
</reference>
<dbReference type="AlphaFoldDB" id="A0A1S7LHF5"/>
<name>A0A1S7LHF5_MAGMO</name>